<name>A0A0D8J079_9FIRM</name>
<evidence type="ECO:0000313" key="1">
    <source>
        <dbReference type="EMBL" id="KJF40302.1"/>
    </source>
</evidence>
<reference evidence="2 4" key="2">
    <citation type="submission" date="2015-10" db="EMBL/GenBank/DDBJ databases">
        <title>A novel member of the family Ruminococcaceae isolated from human faeces.</title>
        <authorList>
            <person name="Shkoporov A.N."/>
            <person name="Chaplin A.V."/>
            <person name="Motuzova O.V."/>
            <person name="Kafarskaia L.I."/>
            <person name="Efimov B.A."/>
        </authorList>
    </citation>
    <scope>NUCLEOTIDE SEQUENCE [LARGE SCALE GENOMIC DNA]</scope>
    <source>
        <strain evidence="2 4">668</strain>
    </source>
</reference>
<reference evidence="1" key="1">
    <citation type="submission" date="2015-02" db="EMBL/GenBank/DDBJ databases">
        <title>A novel member of the family Ruminococcaceae isolated from human feces.</title>
        <authorList>
            <person name="Shkoporov A.N."/>
            <person name="Chaplin A.V."/>
            <person name="Motuzova O.V."/>
            <person name="Kafarskaia L.I."/>
            <person name="Khokhlova E.V."/>
            <person name="Efimov B.A."/>
        </authorList>
    </citation>
    <scope>NUCLEOTIDE SEQUENCE [LARGE SCALE GENOMIC DNA]</scope>
    <source>
        <strain evidence="1">585-1</strain>
    </source>
</reference>
<dbReference type="AlphaFoldDB" id="A0A0D8J079"/>
<dbReference type="Gene3D" id="2.60.40.2000">
    <property type="match status" value="1"/>
</dbReference>
<dbReference type="EMBL" id="LMUA01000007">
    <property type="protein sequence ID" value="KUE76786.1"/>
    <property type="molecule type" value="Genomic_DNA"/>
</dbReference>
<dbReference type="RefSeq" id="WP_009323578.1">
    <property type="nucleotide sequence ID" value="NZ_CAOJUJ010000061.1"/>
</dbReference>
<accession>A0A0W7TSH3</accession>
<organism evidence="1 3">
    <name type="scientific">Ruthenibacterium lactatiformans</name>
    <dbReference type="NCBI Taxonomy" id="1550024"/>
    <lineage>
        <taxon>Bacteria</taxon>
        <taxon>Bacillati</taxon>
        <taxon>Bacillota</taxon>
        <taxon>Clostridia</taxon>
        <taxon>Eubacteriales</taxon>
        <taxon>Oscillospiraceae</taxon>
        <taxon>Ruthenibacterium</taxon>
    </lineage>
</organism>
<dbReference type="InterPro" id="IPR022476">
    <property type="entry name" value="Spore_YabP/YqfC"/>
</dbReference>
<dbReference type="InterPro" id="IPR038705">
    <property type="entry name" value="YabP_sf"/>
</dbReference>
<dbReference type="EMBL" id="JXXK01000008">
    <property type="protein sequence ID" value="KJF40302.1"/>
    <property type="molecule type" value="Genomic_DNA"/>
</dbReference>
<dbReference type="Proteomes" id="UP000053433">
    <property type="component" value="Unassembled WGS sequence"/>
</dbReference>
<evidence type="ECO:0000313" key="3">
    <source>
        <dbReference type="Proteomes" id="UP000032483"/>
    </source>
</evidence>
<proteinExistence type="predicted"/>
<dbReference type="GeneID" id="42856525"/>
<keyword evidence="3" id="KW-1185">Reference proteome</keyword>
<comment type="caution">
    <text evidence="1">The sequence shown here is derived from an EMBL/GenBank/DDBJ whole genome shotgun (WGS) entry which is preliminary data.</text>
</comment>
<evidence type="ECO:0000313" key="4">
    <source>
        <dbReference type="Proteomes" id="UP000053433"/>
    </source>
</evidence>
<dbReference type="Pfam" id="PF07873">
    <property type="entry name" value="YabP"/>
    <property type="match status" value="1"/>
</dbReference>
<accession>A0A0D8J079</accession>
<dbReference type="Proteomes" id="UP000032483">
    <property type="component" value="Unassembled WGS sequence"/>
</dbReference>
<gene>
    <name evidence="2" type="ORF">ASJ35_07220</name>
    <name evidence="1" type="ORF">TQ39_07910</name>
</gene>
<evidence type="ECO:0000313" key="2">
    <source>
        <dbReference type="EMBL" id="KUE76786.1"/>
    </source>
</evidence>
<sequence length="99" mass="10678">MTINPAAPAANQARQTPHSVVIEDRKRLTATGILSIVSYDSFTATLETPGGTLAIGGEGLTVSELSVQTGEVKINGSIEYVQYTAKREKQESLFKRLVR</sequence>
<protein>
    <submittedName>
        <fullName evidence="1">Sporulation protein</fullName>
    </submittedName>
</protein>